<gene>
    <name evidence="1" type="ORF">GGQ83_003704</name>
</gene>
<sequence length="397" mass="42122">MPAPRLAVISTAIPPAASGQARVLGQLLTAAVVAPPRWFTDHPAAPEAGMPGFGTRITLNPPRFLLYQGRGAGCLPRVNNLAGLMATVLGRAWQIIRALQAEPVQAVIAASGSPFDLPAAWLAAERLRLPFLAWLFDDPVMQWPADTPYRGFARFWERRWAGRCQPIAPNEVMAEDFVARNPRARHATLVRNPAADGAFAPPPARWPAAPGAVRILYTGSVYGAQVDALRNLLSAIRSSEGFELVIHTAQTEAQLAEMGLAGEGVRVRPHLPHAEALAAQQMADILFLPLAFESAIPEVIRSSAPAKAAEYLASGRPVLVHAPPGAYVNRLFGGGSEGAGLVVDRPDPAALAAALLRLRNEPGLRAGMAARATTLAGEFRVDANQARLLATLPAGRA</sequence>
<dbReference type="Proteomes" id="UP000553193">
    <property type="component" value="Unassembled WGS sequence"/>
</dbReference>
<dbReference type="AlphaFoldDB" id="A0A840AEA0"/>
<keyword evidence="2" id="KW-1185">Reference proteome</keyword>
<proteinExistence type="predicted"/>
<accession>A0A840AEA0</accession>
<keyword evidence="1" id="KW-0808">Transferase</keyword>
<dbReference type="Gene3D" id="3.40.50.2000">
    <property type="entry name" value="Glycogen Phosphorylase B"/>
    <property type="match status" value="1"/>
</dbReference>
<name>A0A840AEA0_9PROT</name>
<dbReference type="SUPFAM" id="SSF53756">
    <property type="entry name" value="UDP-Glycosyltransferase/glycogen phosphorylase"/>
    <property type="match status" value="1"/>
</dbReference>
<organism evidence="1 2">
    <name type="scientific">Roseococcus suduntuyensis</name>
    <dbReference type="NCBI Taxonomy" id="455361"/>
    <lineage>
        <taxon>Bacteria</taxon>
        <taxon>Pseudomonadati</taxon>
        <taxon>Pseudomonadota</taxon>
        <taxon>Alphaproteobacteria</taxon>
        <taxon>Acetobacterales</taxon>
        <taxon>Roseomonadaceae</taxon>
        <taxon>Roseococcus</taxon>
    </lineage>
</organism>
<protein>
    <submittedName>
        <fullName evidence="1">Glycosyltransferase involved in cell wall biosynthesis</fullName>
    </submittedName>
</protein>
<dbReference type="EMBL" id="JACIDJ010000009">
    <property type="protein sequence ID" value="MBB3900228.1"/>
    <property type="molecule type" value="Genomic_DNA"/>
</dbReference>
<dbReference type="RefSeq" id="WP_184386462.1">
    <property type="nucleotide sequence ID" value="NZ_JACIDJ010000009.1"/>
</dbReference>
<reference evidence="1 2" key="1">
    <citation type="submission" date="2020-08" db="EMBL/GenBank/DDBJ databases">
        <title>Genomic Encyclopedia of Type Strains, Phase IV (KMG-IV): sequencing the most valuable type-strain genomes for metagenomic binning, comparative biology and taxonomic classification.</title>
        <authorList>
            <person name="Goeker M."/>
        </authorList>
    </citation>
    <scope>NUCLEOTIDE SEQUENCE [LARGE SCALE GENOMIC DNA]</scope>
    <source>
        <strain evidence="1 2">DSM 19979</strain>
    </source>
</reference>
<evidence type="ECO:0000313" key="2">
    <source>
        <dbReference type="Proteomes" id="UP000553193"/>
    </source>
</evidence>
<evidence type="ECO:0000313" key="1">
    <source>
        <dbReference type="EMBL" id="MBB3900228.1"/>
    </source>
</evidence>
<comment type="caution">
    <text evidence="1">The sequence shown here is derived from an EMBL/GenBank/DDBJ whole genome shotgun (WGS) entry which is preliminary data.</text>
</comment>
<dbReference type="GO" id="GO:0016740">
    <property type="term" value="F:transferase activity"/>
    <property type="evidence" value="ECO:0007669"/>
    <property type="project" value="UniProtKB-KW"/>
</dbReference>
<dbReference type="Pfam" id="PF13692">
    <property type="entry name" value="Glyco_trans_1_4"/>
    <property type="match status" value="1"/>
</dbReference>